<organism evidence="2 3">
    <name type="scientific">Batillaria attramentaria</name>
    <dbReference type="NCBI Taxonomy" id="370345"/>
    <lineage>
        <taxon>Eukaryota</taxon>
        <taxon>Metazoa</taxon>
        <taxon>Spiralia</taxon>
        <taxon>Lophotrochozoa</taxon>
        <taxon>Mollusca</taxon>
        <taxon>Gastropoda</taxon>
        <taxon>Caenogastropoda</taxon>
        <taxon>Sorbeoconcha</taxon>
        <taxon>Cerithioidea</taxon>
        <taxon>Batillariidae</taxon>
        <taxon>Batillaria</taxon>
    </lineage>
</organism>
<evidence type="ECO:0000313" key="2">
    <source>
        <dbReference type="EMBL" id="KAK7480113.1"/>
    </source>
</evidence>
<name>A0ABD0JZ61_9CAEN</name>
<keyword evidence="1" id="KW-0732">Signal</keyword>
<comment type="caution">
    <text evidence="2">The sequence shown here is derived from an EMBL/GenBank/DDBJ whole genome shotgun (WGS) entry which is preliminary data.</text>
</comment>
<keyword evidence="3" id="KW-1185">Reference proteome</keyword>
<reference evidence="2 3" key="1">
    <citation type="journal article" date="2023" name="Sci. Data">
        <title>Genome assembly of the Korean intertidal mud-creeper Batillaria attramentaria.</title>
        <authorList>
            <person name="Patra A.K."/>
            <person name="Ho P.T."/>
            <person name="Jun S."/>
            <person name="Lee S.J."/>
            <person name="Kim Y."/>
            <person name="Won Y.J."/>
        </authorList>
    </citation>
    <scope>NUCLEOTIDE SEQUENCE [LARGE SCALE GENOMIC DNA]</scope>
    <source>
        <strain evidence="2">Wonlab-2016</strain>
    </source>
</reference>
<dbReference type="AlphaFoldDB" id="A0ABD0JZ61"/>
<feature type="signal peptide" evidence="1">
    <location>
        <begin position="1"/>
        <end position="31"/>
    </location>
</feature>
<gene>
    <name evidence="2" type="ORF">BaRGS_00028673</name>
</gene>
<protein>
    <submittedName>
        <fullName evidence="2">Uncharacterized protein</fullName>
    </submittedName>
</protein>
<dbReference type="Proteomes" id="UP001519460">
    <property type="component" value="Unassembled WGS sequence"/>
</dbReference>
<sequence length="139" mass="15707">MAFRRRLPKCGTSLFLCFILLLALLCVLHRASNRSLSFHYKLTIDGIKAAWTRQLTGDLSAVQCRQQSHDVISDVSLVRTNEDFLIPYFQSRKVKAREGLCVRHEAPGTEFERQLLSTSPLGSIESAPDELTSQVRVET</sequence>
<feature type="chain" id="PRO_5044826808" evidence="1">
    <location>
        <begin position="32"/>
        <end position="139"/>
    </location>
</feature>
<evidence type="ECO:0000313" key="3">
    <source>
        <dbReference type="Proteomes" id="UP001519460"/>
    </source>
</evidence>
<evidence type="ECO:0000256" key="1">
    <source>
        <dbReference type="SAM" id="SignalP"/>
    </source>
</evidence>
<accession>A0ABD0JZ61</accession>
<dbReference type="EMBL" id="JACVVK020000288">
    <property type="protein sequence ID" value="KAK7480113.1"/>
    <property type="molecule type" value="Genomic_DNA"/>
</dbReference>
<proteinExistence type="predicted"/>